<accession>A0A3A6PU72</accession>
<dbReference type="EMBL" id="QXQB01000005">
    <property type="protein sequence ID" value="RJX37464.1"/>
    <property type="molecule type" value="Genomic_DNA"/>
</dbReference>
<comment type="caution">
    <text evidence="1">The sequence shown here is derived from an EMBL/GenBank/DDBJ whole genome shotgun (WGS) entry which is preliminary data.</text>
</comment>
<evidence type="ECO:0000313" key="1">
    <source>
        <dbReference type="EMBL" id="RJX37464.1"/>
    </source>
</evidence>
<protein>
    <submittedName>
        <fullName evidence="1">Uncharacterized protein</fullName>
    </submittedName>
</protein>
<sequence length="60" mass="6763">MHVVVTKYNKSWSKMFDEESLRIKRIFGDTHNPKIETATAKGRDTTVLAAAIPKFLIGSL</sequence>
<organism evidence="1 2">
    <name type="scientific">Paenibacillus pinisoli</name>
    <dbReference type="NCBI Taxonomy" id="1276110"/>
    <lineage>
        <taxon>Bacteria</taxon>
        <taxon>Bacillati</taxon>
        <taxon>Bacillota</taxon>
        <taxon>Bacilli</taxon>
        <taxon>Bacillales</taxon>
        <taxon>Paenibacillaceae</taxon>
        <taxon>Paenibacillus</taxon>
    </lineage>
</organism>
<gene>
    <name evidence="1" type="ORF">D3P09_20975</name>
</gene>
<keyword evidence="2" id="KW-1185">Reference proteome</keyword>
<reference evidence="1 2" key="1">
    <citation type="submission" date="2018-09" db="EMBL/GenBank/DDBJ databases">
        <title>Paenibacillus aracenensis nov. sp. isolated from a cave in southern Spain.</title>
        <authorList>
            <person name="Jurado V."/>
            <person name="Gutierrez-Patricio S."/>
            <person name="Gonzalez-Pimentel J.L."/>
            <person name="Miller A.Z."/>
            <person name="Laiz L."/>
            <person name="Saiz-Jimenez C."/>
        </authorList>
    </citation>
    <scope>NUCLEOTIDE SEQUENCE [LARGE SCALE GENOMIC DNA]</scope>
    <source>
        <strain evidence="1 2">JCM 19203</strain>
    </source>
</reference>
<proteinExistence type="predicted"/>
<evidence type="ECO:0000313" key="2">
    <source>
        <dbReference type="Proteomes" id="UP000267798"/>
    </source>
</evidence>
<dbReference type="AlphaFoldDB" id="A0A3A6PU72"/>
<name>A0A3A6PU72_9BACL</name>
<dbReference type="Proteomes" id="UP000267798">
    <property type="component" value="Unassembled WGS sequence"/>
</dbReference>